<evidence type="ECO:0000256" key="2">
    <source>
        <dbReference type="ARBA" id="ARBA00023264"/>
    </source>
</evidence>
<name>A0A6P8YC43_THRPL</name>
<dbReference type="PANTHER" id="PTHR22603:SF93">
    <property type="entry name" value="RE24176P"/>
    <property type="match status" value="1"/>
</dbReference>
<dbReference type="PANTHER" id="PTHR22603">
    <property type="entry name" value="CHOLINE/ETHANOALAMINE KINASE"/>
    <property type="match status" value="1"/>
</dbReference>
<dbReference type="InterPro" id="IPR011009">
    <property type="entry name" value="Kinase-like_dom_sf"/>
</dbReference>
<keyword evidence="5" id="KW-0808">Transferase</keyword>
<dbReference type="OrthoDB" id="3649325at2759"/>
<dbReference type="FunCoup" id="A0A6P8YC43">
    <property type="interactions" value="430"/>
</dbReference>
<dbReference type="AlphaFoldDB" id="A0A6P8YC43"/>
<evidence type="ECO:0000256" key="1">
    <source>
        <dbReference type="ARBA" id="ARBA00023209"/>
    </source>
</evidence>
<gene>
    <name evidence="5" type="primary">LOC117640943</name>
</gene>
<protein>
    <submittedName>
        <fullName evidence="5">Choline/ethanolamine kinase isoform X2</fullName>
    </submittedName>
</protein>
<dbReference type="GeneID" id="117640943"/>
<dbReference type="GO" id="GO:0004103">
    <property type="term" value="F:choline kinase activity"/>
    <property type="evidence" value="ECO:0007669"/>
    <property type="project" value="TreeGrafter"/>
</dbReference>
<dbReference type="SUPFAM" id="SSF56112">
    <property type="entry name" value="Protein kinase-like (PK-like)"/>
    <property type="match status" value="1"/>
</dbReference>
<dbReference type="Gene3D" id="3.30.200.20">
    <property type="entry name" value="Phosphorylase Kinase, domain 1"/>
    <property type="match status" value="1"/>
</dbReference>
<evidence type="ECO:0000313" key="5">
    <source>
        <dbReference type="RefSeq" id="XP_034233871.1"/>
    </source>
</evidence>
<dbReference type="Gene3D" id="3.90.1200.10">
    <property type="match status" value="1"/>
</dbReference>
<keyword evidence="1" id="KW-0444">Lipid biosynthesis</keyword>
<proteinExistence type="inferred from homology"/>
<dbReference type="RefSeq" id="XP_034233871.1">
    <property type="nucleotide sequence ID" value="XM_034377980.1"/>
</dbReference>
<dbReference type="Pfam" id="PF01633">
    <property type="entry name" value="Choline_kinase"/>
    <property type="match status" value="1"/>
</dbReference>
<keyword evidence="4" id="KW-1185">Reference proteome</keyword>
<keyword evidence="2" id="KW-1208">Phospholipid metabolism</keyword>
<dbReference type="GO" id="GO:0005737">
    <property type="term" value="C:cytoplasm"/>
    <property type="evidence" value="ECO:0007669"/>
    <property type="project" value="TreeGrafter"/>
</dbReference>
<dbReference type="CDD" id="cd05156">
    <property type="entry name" value="ChoK_euk"/>
    <property type="match status" value="1"/>
</dbReference>
<organism evidence="5">
    <name type="scientific">Thrips palmi</name>
    <name type="common">Melon thrips</name>
    <dbReference type="NCBI Taxonomy" id="161013"/>
    <lineage>
        <taxon>Eukaryota</taxon>
        <taxon>Metazoa</taxon>
        <taxon>Ecdysozoa</taxon>
        <taxon>Arthropoda</taxon>
        <taxon>Hexapoda</taxon>
        <taxon>Insecta</taxon>
        <taxon>Pterygota</taxon>
        <taxon>Neoptera</taxon>
        <taxon>Paraneoptera</taxon>
        <taxon>Thysanoptera</taxon>
        <taxon>Terebrantia</taxon>
        <taxon>Thripoidea</taxon>
        <taxon>Thripidae</taxon>
        <taxon>Thrips</taxon>
    </lineage>
</organism>
<dbReference type="InParanoid" id="A0A6P8YC43"/>
<keyword evidence="5" id="KW-0418">Kinase</keyword>
<dbReference type="GO" id="GO:0006646">
    <property type="term" value="P:phosphatidylethanolamine biosynthetic process"/>
    <property type="evidence" value="ECO:0007669"/>
    <property type="project" value="TreeGrafter"/>
</dbReference>
<keyword evidence="1" id="KW-0443">Lipid metabolism</keyword>
<keyword evidence="1" id="KW-0594">Phospholipid biosynthesis</keyword>
<comment type="similarity">
    <text evidence="3">Belongs to the choline/ethanolamine kinase family.</text>
</comment>
<evidence type="ECO:0000313" key="4">
    <source>
        <dbReference type="Proteomes" id="UP000515158"/>
    </source>
</evidence>
<sequence>MASRSLAQVGMKLLWNPATRRCAESKEMREMASRICRDYLHGAWKQVSSHDIVLKRISGGLSNWLYHVSLPGGEQALRGNEPSQVLLRLYGELHGGEHGVEGLITESVIFTLLSERRLGPCLHGVFPGGRIEEYIPARSLKTAELADPKLSPLIAEKMAEIHAMNVPISKEPNWLWDTMNRWLQNAMVTLKDPAPHTTPRNAHIIANIAKLDLAAEVKWLKKFLTRVNSPVVFSHNDMQEGNILLVKDCIPTRLVLIDFEYCSYNYRAFDLANHFLEWTYDYTLEEFPHYKAGRSDYPSPEQQLAFVRAYLQTARQQREHNCGGTVDTMTPGQHPTEEEAVLLKEIRAFTLSPHLLWGLWSIVNATVSQIPFGYWEYAEERLNAYFEAKAAFSSMCDSVGVKRKTDDVD</sequence>
<reference evidence="5" key="1">
    <citation type="submission" date="2025-08" db="UniProtKB">
        <authorList>
            <consortium name="RefSeq"/>
        </authorList>
    </citation>
    <scope>IDENTIFICATION</scope>
    <source>
        <tissue evidence="5">Total insect</tissue>
    </source>
</reference>
<dbReference type="GO" id="GO:0004305">
    <property type="term" value="F:ethanolamine kinase activity"/>
    <property type="evidence" value="ECO:0007669"/>
    <property type="project" value="TreeGrafter"/>
</dbReference>
<dbReference type="Proteomes" id="UP000515158">
    <property type="component" value="Unplaced"/>
</dbReference>
<evidence type="ECO:0000256" key="3">
    <source>
        <dbReference type="ARBA" id="ARBA00038211"/>
    </source>
</evidence>
<accession>A0A6P8YC43</accession>